<organism evidence="3 4">
    <name type="scientific">Apibacter muscae</name>
    <dbReference type="NCBI Taxonomy" id="2509004"/>
    <lineage>
        <taxon>Bacteria</taxon>
        <taxon>Pseudomonadati</taxon>
        <taxon>Bacteroidota</taxon>
        <taxon>Flavobacteriia</taxon>
        <taxon>Flavobacteriales</taxon>
        <taxon>Weeksellaceae</taxon>
        <taxon>Apibacter</taxon>
    </lineage>
</organism>
<keyword evidence="2" id="KW-0812">Transmembrane</keyword>
<keyword evidence="1" id="KW-0175">Coiled coil</keyword>
<comment type="caution">
    <text evidence="3">The sequence shown here is derived from an EMBL/GenBank/DDBJ whole genome shotgun (WGS) entry which is preliminary data.</text>
</comment>
<dbReference type="RefSeq" id="WP_146262658.1">
    <property type="nucleotide sequence ID" value="NZ_SELG01000038.1"/>
</dbReference>
<evidence type="ECO:0000313" key="4">
    <source>
        <dbReference type="Proteomes" id="UP000319499"/>
    </source>
</evidence>
<evidence type="ECO:0000256" key="2">
    <source>
        <dbReference type="SAM" id="Phobius"/>
    </source>
</evidence>
<keyword evidence="4" id="KW-1185">Reference proteome</keyword>
<dbReference type="Proteomes" id="UP000319499">
    <property type="component" value="Unassembled WGS sequence"/>
</dbReference>
<protein>
    <recommendedName>
        <fullName evidence="5">PIN domain-containing protein</fullName>
    </recommendedName>
</protein>
<reference evidence="3 4" key="1">
    <citation type="submission" date="2019-02" db="EMBL/GenBank/DDBJ databases">
        <title>Apibacter muscae sp. nov.: a novel member of the house fly microbiota.</title>
        <authorList>
            <person name="Park R."/>
        </authorList>
    </citation>
    <scope>NUCLEOTIDE SEQUENCE [LARGE SCALE GENOMIC DNA]</scope>
    <source>
        <strain evidence="3 4">AL1</strain>
    </source>
</reference>
<sequence>MNSNIFRLAAILYADNNYEVSTKTINRKIIESVFLDNNNEIHPIHKLIEVIQDKYEFIFMVDEIREIVSCNEYFIISPCKTNELNISLTLNRFEFLKKKVSSNNIDYFISQFHQINKVEQLNINDLKQIIYRFLYEVFQTNITSFSKLINPNIKIEDIININNLEFNQIEIDIINSFLNWENDEKNKVVFDISSLALEYCLISNKKGNNFKLENLRNKIFYLDTNIIFRAIGINGENRQKQTITFLEKFKDADEHLYISTFTIEELKSTINYYVKSLNKVNSIKINSDIFMQYSKNSDFLLYFHKWKKNRSNANLDLFQSHILSEIEMLKNKYCIQTNYKTHFDFKDEKIQELILDKASQINTYKSQKKDWSNYYESSIFDAKNIYLIDTLRKGLYVNIFDCKYFMISSDQYLRRWDYISNKSTPIVLLPSQWMSILLRYLNRTNDDFKSFVSFLNIHNSEKQISNENLQLILQGISEITSDFSQQNSIISEMINIKFNGILKKSFNEEQIIENSKTFAKTKLEQDLEAIQKELKRNIKKFERYQENTSNAIDNLKQQKDNEKLEKDKTEEENNKIKQELLNLKVKDGLRKYKLRAYWAFFILVMCLFYIYFSFFFTDKNWNIISIYKNHVNKLNDGSIEKDINKYIFLIPLTIIMFLIKFIYNRLFNKEKIEERKQKLIERYTK</sequence>
<proteinExistence type="predicted"/>
<evidence type="ECO:0008006" key="5">
    <source>
        <dbReference type="Google" id="ProtNLM"/>
    </source>
</evidence>
<evidence type="ECO:0000256" key="1">
    <source>
        <dbReference type="SAM" id="Coils"/>
    </source>
</evidence>
<gene>
    <name evidence="3" type="ORF">ETU09_07650</name>
</gene>
<keyword evidence="2" id="KW-0472">Membrane</keyword>
<dbReference type="AlphaFoldDB" id="A0A563DBM3"/>
<feature type="transmembrane region" description="Helical" evidence="2">
    <location>
        <begin position="596"/>
        <end position="616"/>
    </location>
</feature>
<feature type="coiled-coil region" evidence="1">
    <location>
        <begin position="520"/>
        <end position="586"/>
    </location>
</feature>
<dbReference type="EMBL" id="SELH01000023">
    <property type="protein sequence ID" value="TWP27311.1"/>
    <property type="molecule type" value="Genomic_DNA"/>
</dbReference>
<name>A0A563DBM3_9FLAO</name>
<evidence type="ECO:0000313" key="3">
    <source>
        <dbReference type="EMBL" id="TWP27311.1"/>
    </source>
</evidence>
<keyword evidence="2" id="KW-1133">Transmembrane helix</keyword>
<dbReference type="OrthoDB" id="2084566at2"/>
<accession>A0A563DBM3</accession>
<feature type="transmembrane region" description="Helical" evidence="2">
    <location>
        <begin position="646"/>
        <end position="663"/>
    </location>
</feature>